<evidence type="ECO:0000313" key="5">
    <source>
        <dbReference type="Proteomes" id="UP000637239"/>
    </source>
</evidence>
<dbReference type="Pfam" id="PF24320">
    <property type="entry name" value="DUF7492"/>
    <property type="match status" value="1"/>
</dbReference>
<name>A0A7R7VIG2_ASPCH</name>
<reference evidence="4" key="1">
    <citation type="submission" date="2021-01" db="EMBL/GenBank/DDBJ databases">
        <authorList>
            <consortium name="Aspergillus chevalieri M1 genome sequencing consortium"/>
            <person name="Kazuki M."/>
            <person name="Futagami T."/>
        </authorList>
    </citation>
    <scope>NUCLEOTIDE SEQUENCE</scope>
    <source>
        <strain evidence="4">M1</strain>
    </source>
</reference>
<dbReference type="EMBL" id="AP024417">
    <property type="protein sequence ID" value="BCR85229.1"/>
    <property type="molecule type" value="Genomic_DNA"/>
</dbReference>
<feature type="domain" description="DUF7492" evidence="3">
    <location>
        <begin position="18"/>
        <end position="279"/>
    </location>
</feature>
<dbReference type="KEGG" id="ache:ACHE_20687S"/>
<sequence>MHIPASWKVLTTLLATTANAHSWIEQLMVINPNNGSFVGSPGYPRGYVPRTSPDFSDDAMTYRLPSNGINLTKADKICMDTQTSPDDQKPDFPRLQAQQGSAIALRYQENGHVTEPENQKGKPPNRGTVYVYGTTEPSDDDRIVGIHKVWNEDGTGGDKRGRLLATRNYDDGRCYQVNGGTISTDRQAKFKHTADQLMGTNLWCQTDIKLPEDAEGGKQYTLYWVWDWPTLPGKDDSLPNGKPELYTTCMDVDVTGKADTNTKAQAKYDDTQSLNDASIPGQFAKLFSPGSGSDSGSGSASQGAASASFAVVASSAAAPSAQPSSSSPVLPASSAAVPSAQPSTDLPVPQAAASSAAALSVNLFNSPGHPTTSSAAISAARSSSPAMFAARPSSDPAIFAAPSASSSVLSKYQQTGPSFVTRTKTVHQTHCPDA</sequence>
<gene>
    <name evidence="4" type="ORF">ACHE_20687S</name>
</gene>
<proteinExistence type="predicted"/>
<dbReference type="Proteomes" id="UP000637239">
    <property type="component" value="Chromosome 2"/>
</dbReference>
<feature type="chain" id="PRO_5031476620" description="DUF7492 domain-containing protein" evidence="2">
    <location>
        <begin position="21"/>
        <end position="434"/>
    </location>
</feature>
<dbReference type="AlphaFoldDB" id="A0A7R7VIG2"/>
<protein>
    <recommendedName>
        <fullName evidence="3">DUF7492 domain-containing protein</fullName>
    </recommendedName>
</protein>
<dbReference type="RefSeq" id="XP_043133751.1">
    <property type="nucleotide sequence ID" value="XM_043285017.1"/>
</dbReference>
<evidence type="ECO:0000256" key="1">
    <source>
        <dbReference type="SAM" id="MobiDB-lite"/>
    </source>
</evidence>
<feature type="region of interest" description="Disordered" evidence="1">
    <location>
        <begin position="320"/>
        <end position="349"/>
    </location>
</feature>
<evidence type="ECO:0000259" key="3">
    <source>
        <dbReference type="Pfam" id="PF24320"/>
    </source>
</evidence>
<dbReference type="InterPro" id="IPR055915">
    <property type="entry name" value="DUF7492"/>
</dbReference>
<keyword evidence="5" id="KW-1185">Reference proteome</keyword>
<organism evidence="4 5">
    <name type="scientific">Aspergillus chevalieri</name>
    <name type="common">Eurotium chevalieri</name>
    <dbReference type="NCBI Taxonomy" id="182096"/>
    <lineage>
        <taxon>Eukaryota</taxon>
        <taxon>Fungi</taxon>
        <taxon>Dikarya</taxon>
        <taxon>Ascomycota</taxon>
        <taxon>Pezizomycotina</taxon>
        <taxon>Eurotiomycetes</taxon>
        <taxon>Eurotiomycetidae</taxon>
        <taxon>Eurotiales</taxon>
        <taxon>Aspergillaceae</taxon>
        <taxon>Aspergillus</taxon>
        <taxon>Aspergillus subgen. Aspergillus</taxon>
    </lineage>
</organism>
<evidence type="ECO:0000256" key="2">
    <source>
        <dbReference type="SAM" id="SignalP"/>
    </source>
</evidence>
<feature type="signal peptide" evidence="2">
    <location>
        <begin position="1"/>
        <end position="20"/>
    </location>
</feature>
<dbReference type="GeneID" id="66979588"/>
<accession>A0A7R7VIG2</accession>
<keyword evidence="2" id="KW-0732">Signal</keyword>
<reference evidence="4" key="2">
    <citation type="submission" date="2021-02" db="EMBL/GenBank/DDBJ databases">
        <title>Aspergillus chevalieri M1 genome sequence.</title>
        <authorList>
            <person name="Kadooka C."/>
            <person name="Mori K."/>
            <person name="Futagami T."/>
        </authorList>
    </citation>
    <scope>NUCLEOTIDE SEQUENCE</scope>
    <source>
        <strain evidence="4">M1</strain>
    </source>
</reference>
<feature type="compositionally biased region" description="Low complexity" evidence="1">
    <location>
        <begin position="320"/>
        <end position="343"/>
    </location>
</feature>
<evidence type="ECO:0000313" key="4">
    <source>
        <dbReference type="EMBL" id="BCR85229.1"/>
    </source>
</evidence>